<dbReference type="PANTHER" id="PTHR48079:SF6">
    <property type="entry name" value="NAD(P)-BINDING DOMAIN-CONTAINING PROTEIN-RELATED"/>
    <property type="match status" value="1"/>
</dbReference>
<dbReference type="InterPro" id="IPR036291">
    <property type="entry name" value="NAD(P)-bd_dom_sf"/>
</dbReference>
<dbReference type="EMBL" id="DSVI01000025">
    <property type="protein sequence ID" value="HGT49035.1"/>
    <property type="molecule type" value="Genomic_DNA"/>
</dbReference>
<dbReference type="InterPro" id="IPR051783">
    <property type="entry name" value="NAD(P)-dependent_oxidoreduct"/>
</dbReference>
<dbReference type="GO" id="GO:0005737">
    <property type="term" value="C:cytoplasm"/>
    <property type="evidence" value="ECO:0007669"/>
    <property type="project" value="TreeGrafter"/>
</dbReference>
<dbReference type="SUPFAM" id="SSF51735">
    <property type="entry name" value="NAD(P)-binding Rossmann-fold domains"/>
    <property type="match status" value="1"/>
</dbReference>
<dbReference type="InterPro" id="IPR021295">
    <property type="entry name" value="DUF2867"/>
</dbReference>
<dbReference type="Gene3D" id="3.40.50.720">
    <property type="entry name" value="NAD(P)-binding Rossmann-like Domain"/>
    <property type="match status" value="1"/>
</dbReference>
<accession>A0A832G877</accession>
<organism evidence="2">
    <name type="scientific">Ignavibacterium album</name>
    <dbReference type="NCBI Taxonomy" id="591197"/>
    <lineage>
        <taxon>Bacteria</taxon>
        <taxon>Pseudomonadati</taxon>
        <taxon>Ignavibacteriota</taxon>
        <taxon>Ignavibacteria</taxon>
        <taxon>Ignavibacteriales</taxon>
        <taxon>Ignavibacteriaceae</taxon>
        <taxon>Ignavibacterium</taxon>
    </lineage>
</organism>
<evidence type="ECO:0000259" key="1">
    <source>
        <dbReference type="Pfam" id="PF05368"/>
    </source>
</evidence>
<proteinExistence type="predicted"/>
<dbReference type="GO" id="GO:0004029">
    <property type="term" value="F:aldehyde dehydrogenase (NAD+) activity"/>
    <property type="evidence" value="ECO:0007669"/>
    <property type="project" value="TreeGrafter"/>
</dbReference>
<gene>
    <name evidence="2" type="ORF">ENS56_13445</name>
</gene>
<dbReference type="PANTHER" id="PTHR48079">
    <property type="entry name" value="PROTEIN YEEZ"/>
    <property type="match status" value="1"/>
</dbReference>
<sequence length="503" mass="57146">MKILLTGATGYIGKRLLPVLIEQGHEVICCVRDKKRLPAEGIYKHPNVSVFEVDFLKDIQSLDSAAPSFPRKQESNNLTSSVVSSSLQDIDAAYYLIHSMSSNVKDFASLEETSANNFIKLVKQTSVKQIIYLGGITNEEKLSKHLASRKRVEEILAASGIPLTSIKSGIIVGSGSASFEIIRDLVEKLPVMIAPKWLNTKHQPIAIRNILEYLTGVLLKPETFNKSYDVGGPDILSYKEMLLQFAEVRGLKRFIFTVPVMTPRLSSYWLYFVTSTSYMLAINLVNSMKVEVVAKDNELEKMLDIKPISYKEAVQLAFQKIEQNNVVSSWKDSLVSSYVDNSLLEHINVPTNGCYVDKREKEITTSVEQVLENIWSIGGERGWYYGDWLWHLRGFLDKLAGGVGLRRGRTNKTEIHTGDTLDFWRVLAADKENKRLLLYAEMKLPGEAWLEFKIFEKNGKNFLQQTATFRPRGLLGRMYWYSVLPLHFFVFDGMAENIVRYKS</sequence>
<evidence type="ECO:0000313" key="2">
    <source>
        <dbReference type="EMBL" id="HGT49035.1"/>
    </source>
</evidence>
<dbReference type="Pfam" id="PF11066">
    <property type="entry name" value="DUF2867"/>
    <property type="match status" value="1"/>
</dbReference>
<name>A0A832G877_9BACT</name>
<protein>
    <submittedName>
        <fullName evidence="2">SDR family oxidoreductase</fullName>
    </submittedName>
</protein>
<dbReference type="Pfam" id="PF05368">
    <property type="entry name" value="NmrA"/>
    <property type="match status" value="1"/>
</dbReference>
<dbReference type="InterPro" id="IPR008030">
    <property type="entry name" value="NmrA-like"/>
</dbReference>
<comment type="caution">
    <text evidence="2">The sequence shown here is derived from an EMBL/GenBank/DDBJ whole genome shotgun (WGS) entry which is preliminary data.</text>
</comment>
<reference evidence="2" key="1">
    <citation type="journal article" date="2020" name="mSystems">
        <title>Genome- and Community-Level Interaction Insights into Carbon Utilization and Element Cycling Functions of Hydrothermarchaeota in Hydrothermal Sediment.</title>
        <authorList>
            <person name="Zhou Z."/>
            <person name="Liu Y."/>
            <person name="Xu W."/>
            <person name="Pan J."/>
            <person name="Luo Z.H."/>
            <person name="Li M."/>
        </authorList>
    </citation>
    <scope>NUCLEOTIDE SEQUENCE [LARGE SCALE GENOMIC DNA]</scope>
    <source>
        <strain evidence="2">SpSt-500</strain>
    </source>
</reference>
<dbReference type="AlphaFoldDB" id="A0A832G877"/>
<feature type="domain" description="NmrA-like" evidence="1">
    <location>
        <begin position="2"/>
        <end position="250"/>
    </location>
</feature>